<comment type="caution">
    <text evidence="5">The sequence shown here is derived from an EMBL/GenBank/DDBJ whole genome shotgun (WGS) entry which is preliminary data.</text>
</comment>
<feature type="chain" id="PRO_5045339544" evidence="4">
    <location>
        <begin position="24"/>
        <end position="356"/>
    </location>
</feature>
<gene>
    <name evidence="5" type="ORF">ACFQ2N_08645</name>
</gene>
<dbReference type="PANTHER" id="PTHR30035">
    <property type="entry name" value="LIPOPROTEIN VACJ-RELATED"/>
    <property type="match status" value="1"/>
</dbReference>
<comment type="similarity">
    <text evidence="1">Belongs to the MlaA family.</text>
</comment>
<feature type="region of interest" description="Disordered" evidence="3">
    <location>
        <begin position="321"/>
        <end position="356"/>
    </location>
</feature>
<protein>
    <submittedName>
        <fullName evidence="5">VacJ family lipoprotein</fullName>
    </submittedName>
</protein>
<keyword evidence="6" id="KW-1185">Reference proteome</keyword>
<keyword evidence="2 4" id="KW-0732">Signal</keyword>
<dbReference type="RefSeq" id="WP_162375973.1">
    <property type="nucleotide sequence ID" value="NZ_JBHTKN010000005.1"/>
</dbReference>
<dbReference type="Pfam" id="PF04333">
    <property type="entry name" value="MlaA"/>
    <property type="match status" value="1"/>
</dbReference>
<keyword evidence="5" id="KW-0449">Lipoprotein</keyword>
<evidence type="ECO:0000256" key="3">
    <source>
        <dbReference type="SAM" id="MobiDB-lite"/>
    </source>
</evidence>
<dbReference type="EMBL" id="JBHTKN010000005">
    <property type="protein sequence ID" value="MFD1042417.1"/>
    <property type="molecule type" value="Genomic_DNA"/>
</dbReference>
<organism evidence="5 6">
    <name type="scientific">Pseudoxanthomonas kaohsiungensis</name>
    <dbReference type="NCBI Taxonomy" id="283923"/>
    <lineage>
        <taxon>Bacteria</taxon>
        <taxon>Pseudomonadati</taxon>
        <taxon>Pseudomonadota</taxon>
        <taxon>Gammaproteobacteria</taxon>
        <taxon>Lysobacterales</taxon>
        <taxon>Lysobacteraceae</taxon>
        <taxon>Pseudoxanthomonas</taxon>
    </lineage>
</organism>
<dbReference type="PROSITE" id="PS51257">
    <property type="entry name" value="PROKAR_LIPOPROTEIN"/>
    <property type="match status" value="1"/>
</dbReference>
<name>A0ABW3LWQ0_9GAMM</name>
<proteinExistence type="inferred from homology"/>
<evidence type="ECO:0000313" key="6">
    <source>
        <dbReference type="Proteomes" id="UP001597033"/>
    </source>
</evidence>
<evidence type="ECO:0000313" key="5">
    <source>
        <dbReference type="EMBL" id="MFD1042417.1"/>
    </source>
</evidence>
<evidence type="ECO:0000256" key="2">
    <source>
        <dbReference type="ARBA" id="ARBA00022729"/>
    </source>
</evidence>
<accession>A0ABW3LWQ0</accession>
<dbReference type="PANTHER" id="PTHR30035:SF3">
    <property type="entry name" value="INTERMEMBRANE PHOSPHOLIPID TRANSPORT SYSTEM LIPOPROTEIN MLAA"/>
    <property type="match status" value="1"/>
</dbReference>
<dbReference type="PRINTS" id="PR01805">
    <property type="entry name" value="VACJLIPOPROT"/>
</dbReference>
<feature type="signal peptide" evidence="4">
    <location>
        <begin position="1"/>
        <end position="23"/>
    </location>
</feature>
<evidence type="ECO:0000256" key="1">
    <source>
        <dbReference type="ARBA" id="ARBA00010634"/>
    </source>
</evidence>
<dbReference type="Proteomes" id="UP001597033">
    <property type="component" value="Unassembled WGS sequence"/>
</dbReference>
<evidence type="ECO:0000256" key="4">
    <source>
        <dbReference type="SAM" id="SignalP"/>
    </source>
</evidence>
<sequence>MNRALRGLGSVVLLLALAACASAPKPGVAPAAAEPVAGQAAGSGAPPVAAAESAAAPVDAAVATPPVAVAAPVAEPAVDDAAVSAEDGASATPTAAEDDYAALYGEVPAAGTPEGSGAAAAPAPFDPWEPMNRRIHAFNTAVDNAIARPLAQAYATVVPQPMRLGVANFFDNLSSPLTFVNQLLQGRPRHAVQTLGRFVVNSTLGIGGIFDPASDLKMKRRSEDFGQTLGIWGWRSSRYVELPLFGPRTVRDVFGLVGDAPLSVTRQVDDDTIRYGLQGLQLVDKRSQLLSLDAMRQDASDEYALVRNAWMQRRTFQIEGDRRRREQSDGLPDYLEEEDPYPTVPADAMPVPIPGG</sequence>
<reference evidence="6" key="1">
    <citation type="journal article" date="2019" name="Int. J. Syst. Evol. Microbiol.">
        <title>The Global Catalogue of Microorganisms (GCM) 10K type strain sequencing project: providing services to taxonomists for standard genome sequencing and annotation.</title>
        <authorList>
            <consortium name="The Broad Institute Genomics Platform"/>
            <consortium name="The Broad Institute Genome Sequencing Center for Infectious Disease"/>
            <person name="Wu L."/>
            <person name="Ma J."/>
        </authorList>
    </citation>
    <scope>NUCLEOTIDE SEQUENCE [LARGE SCALE GENOMIC DNA]</scope>
    <source>
        <strain evidence="6">CCUG 55854</strain>
    </source>
</reference>
<dbReference type="InterPro" id="IPR007428">
    <property type="entry name" value="MlaA"/>
</dbReference>